<reference evidence="8 10" key="1">
    <citation type="submission" date="2019-09" db="EMBL/GenBank/DDBJ databases">
        <title>Draft genome sequence assemblies of isolates from the urinary tract.</title>
        <authorList>
            <person name="Mores C.R."/>
            <person name="Putonti C."/>
            <person name="Wolfe A.J."/>
        </authorList>
    </citation>
    <scope>NUCLEOTIDE SEQUENCE [LARGE SCALE GENOMIC DNA]</scope>
    <source>
        <strain evidence="8 10">UMB246</strain>
    </source>
</reference>
<feature type="transmembrane region" description="Helical" evidence="6">
    <location>
        <begin position="357"/>
        <end position="375"/>
    </location>
</feature>
<evidence type="ECO:0000256" key="2">
    <source>
        <dbReference type="ARBA" id="ARBA00022448"/>
    </source>
</evidence>
<keyword evidence="3 6" id="KW-0812">Transmembrane</keyword>
<feature type="transmembrane region" description="Helical" evidence="6">
    <location>
        <begin position="54"/>
        <end position="74"/>
    </location>
</feature>
<evidence type="ECO:0000313" key="11">
    <source>
        <dbReference type="Proteomes" id="UP001385848"/>
    </source>
</evidence>
<evidence type="ECO:0000313" key="9">
    <source>
        <dbReference type="EMBL" id="MEL0565900.1"/>
    </source>
</evidence>
<dbReference type="PANTHER" id="PTHR42718:SF9">
    <property type="entry name" value="MAJOR FACILITATOR SUPERFAMILY MULTIDRUG TRANSPORTER MFSC"/>
    <property type="match status" value="1"/>
</dbReference>
<proteinExistence type="predicted"/>
<feature type="domain" description="Major facilitator superfamily (MFS) profile" evidence="7">
    <location>
        <begin position="16"/>
        <end position="462"/>
    </location>
</feature>
<evidence type="ECO:0000313" key="8">
    <source>
        <dbReference type="EMBL" id="KAA9321706.1"/>
    </source>
</evidence>
<sequence length="464" mass="51176">MEKGYFVNTQRKNMTAILMVAVLAFLGILTETSLNVTFPEMMKDFKVSLDTIQWTTTGYLLAIAILMISSSYLNKRFTARAIFLFASGSFLIGSLLCLFSSNFEIMLLGRIISSCGAGLATPLMFNLVTELMPREKIGFYMGLAGLVLAMAPSLGPSFGGIIAYYFNWRVIFSISSVLAIIVILIGLRVVGKYHEVSHPSFDWVRYIVISLFMVDFTLMINHLSSGFDLQFFLYLVFAILSMGLFIHLSKNSQKTLINLAIFKDAAFVYAMLAFFLIQFINIGVSFVLPNYVQIVNGASTLAGGLMLLPGSVIFSLMTPYFGHLYDEKGAKLPLYLGGSLLLVAIILLALFGMVLNPWIICLIYSIMACGMRMAFNNTLTVGIESSPKKLHADATAIMQTGQQFAGSIGTSVLATIISFSQSTRHGSKAILMAQGCEVAFIFVTFIAILIMLCYWQLFTKVDKK</sequence>
<evidence type="ECO:0000259" key="7">
    <source>
        <dbReference type="PROSITE" id="PS50850"/>
    </source>
</evidence>
<keyword evidence="5 6" id="KW-0472">Membrane</keyword>
<evidence type="ECO:0000256" key="5">
    <source>
        <dbReference type="ARBA" id="ARBA00023136"/>
    </source>
</evidence>
<dbReference type="GO" id="GO:0005886">
    <property type="term" value="C:plasma membrane"/>
    <property type="evidence" value="ECO:0007669"/>
    <property type="project" value="UniProtKB-SubCell"/>
</dbReference>
<feature type="transmembrane region" description="Helical" evidence="6">
    <location>
        <begin position="140"/>
        <end position="165"/>
    </location>
</feature>
<keyword evidence="4 6" id="KW-1133">Transmembrane helix</keyword>
<dbReference type="Pfam" id="PF07690">
    <property type="entry name" value="MFS_1"/>
    <property type="match status" value="1"/>
</dbReference>
<dbReference type="EMBL" id="VYWW01000026">
    <property type="protein sequence ID" value="KAA9321706.1"/>
    <property type="molecule type" value="Genomic_DNA"/>
</dbReference>
<dbReference type="Gene3D" id="1.20.1720.10">
    <property type="entry name" value="Multidrug resistance protein D"/>
    <property type="match status" value="1"/>
</dbReference>
<dbReference type="Gene3D" id="1.20.1250.20">
    <property type="entry name" value="MFS general substrate transporter like domains"/>
    <property type="match status" value="1"/>
</dbReference>
<dbReference type="OrthoDB" id="9816041at2"/>
<feature type="transmembrane region" description="Helical" evidence="6">
    <location>
        <begin position="439"/>
        <end position="458"/>
    </location>
</feature>
<dbReference type="AlphaFoldDB" id="A0A5N1I9D6"/>
<feature type="transmembrane region" description="Helical" evidence="6">
    <location>
        <begin position="171"/>
        <end position="191"/>
    </location>
</feature>
<organism evidence="8 10">
    <name type="scientific">Lactobacillus jensenii</name>
    <dbReference type="NCBI Taxonomy" id="109790"/>
    <lineage>
        <taxon>Bacteria</taxon>
        <taxon>Bacillati</taxon>
        <taxon>Bacillota</taxon>
        <taxon>Bacilli</taxon>
        <taxon>Lactobacillales</taxon>
        <taxon>Lactobacillaceae</taxon>
        <taxon>Lactobacillus</taxon>
    </lineage>
</organism>
<dbReference type="InterPro" id="IPR020846">
    <property type="entry name" value="MFS_dom"/>
</dbReference>
<feature type="transmembrane region" description="Helical" evidence="6">
    <location>
        <begin position="81"/>
        <end position="101"/>
    </location>
</feature>
<dbReference type="PROSITE" id="PS50850">
    <property type="entry name" value="MFS"/>
    <property type="match status" value="1"/>
</dbReference>
<comment type="caution">
    <text evidence="8">The sequence shown here is derived from an EMBL/GenBank/DDBJ whole genome shotgun (WGS) entry which is preliminary data.</text>
</comment>
<dbReference type="SUPFAM" id="SSF103473">
    <property type="entry name" value="MFS general substrate transporter"/>
    <property type="match status" value="1"/>
</dbReference>
<feature type="transmembrane region" description="Helical" evidence="6">
    <location>
        <begin position="396"/>
        <end position="419"/>
    </location>
</feature>
<dbReference type="EMBL" id="JBBVUL010000021">
    <property type="protein sequence ID" value="MEL0565900.1"/>
    <property type="molecule type" value="Genomic_DNA"/>
</dbReference>
<feature type="transmembrane region" description="Helical" evidence="6">
    <location>
        <begin position="107"/>
        <end position="128"/>
    </location>
</feature>
<gene>
    <name evidence="9" type="ORF">AAC431_08250</name>
    <name evidence="8" type="ORF">F6H94_06195</name>
</gene>
<feature type="transmembrane region" description="Helical" evidence="6">
    <location>
        <begin position="332"/>
        <end position="351"/>
    </location>
</feature>
<feature type="transmembrane region" description="Helical" evidence="6">
    <location>
        <begin position="229"/>
        <end position="246"/>
    </location>
</feature>
<feature type="transmembrane region" description="Helical" evidence="6">
    <location>
        <begin position="203"/>
        <end position="223"/>
    </location>
</feature>
<dbReference type="Proteomes" id="UP000327236">
    <property type="component" value="Unassembled WGS sequence"/>
</dbReference>
<name>A0A5N1I9D6_LACJE</name>
<dbReference type="InterPro" id="IPR036259">
    <property type="entry name" value="MFS_trans_sf"/>
</dbReference>
<protein>
    <submittedName>
        <fullName evidence="8 9">MFS transporter</fullName>
    </submittedName>
</protein>
<dbReference type="GO" id="GO:0022857">
    <property type="term" value="F:transmembrane transporter activity"/>
    <property type="evidence" value="ECO:0007669"/>
    <property type="project" value="InterPro"/>
</dbReference>
<feature type="transmembrane region" description="Helical" evidence="6">
    <location>
        <begin position="300"/>
        <end position="320"/>
    </location>
</feature>
<dbReference type="InterPro" id="IPR011701">
    <property type="entry name" value="MFS"/>
</dbReference>
<evidence type="ECO:0000313" key="10">
    <source>
        <dbReference type="Proteomes" id="UP000327236"/>
    </source>
</evidence>
<accession>A0A5N1I9D6</accession>
<keyword evidence="11" id="KW-1185">Reference proteome</keyword>
<dbReference type="Proteomes" id="UP001385848">
    <property type="component" value="Unassembled WGS sequence"/>
</dbReference>
<evidence type="ECO:0000256" key="4">
    <source>
        <dbReference type="ARBA" id="ARBA00022989"/>
    </source>
</evidence>
<evidence type="ECO:0000256" key="6">
    <source>
        <dbReference type="SAM" id="Phobius"/>
    </source>
</evidence>
<reference evidence="9 11" key="2">
    <citation type="submission" date="2024-04" db="EMBL/GenBank/DDBJ databases">
        <title>Three lactobacilli isolated from voided urine samples from females with type 2 diabetes.</title>
        <authorList>
            <person name="Kula A."/>
            <person name="Stegman N."/>
            <person name="Putonti C."/>
        </authorList>
    </citation>
    <scope>NUCLEOTIDE SEQUENCE [LARGE SCALE GENOMIC DNA]</scope>
    <source>
        <strain evidence="9 11">1855</strain>
    </source>
</reference>
<evidence type="ECO:0000256" key="1">
    <source>
        <dbReference type="ARBA" id="ARBA00004651"/>
    </source>
</evidence>
<evidence type="ECO:0000256" key="3">
    <source>
        <dbReference type="ARBA" id="ARBA00022692"/>
    </source>
</evidence>
<comment type="subcellular location">
    <subcellularLocation>
        <location evidence="1">Cell membrane</location>
        <topology evidence="1">Multi-pass membrane protein</topology>
    </subcellularLocation>
</comment>
<dbReference type="PRINTS" id="PR01036">
    <property type="entry name" value="TCRTETB"/>
</dbReference>
<feature type="transmembrane region" description="Helical" evidence="6">
    <location>
        <begin position="267"/>
        <end position="288"/>
    </location>
</feature>
<keyword evidence="2" id="KW-0813">Transport</keyword>
<dbReference type="PANTHER" id="PTHR42718">
    <property type="entry name" value="MAJOR FACILITATOR SUPERFAMILY MULTIDRUG TRANSPORTER MFSC"/>
    <property type="match status" value="1"/>
</dbReference>